<evidence type="ECO:0000256" key="1">
    <source>
        <dbReference type="SAM" id="Phobius"/>
    </source>
</evidence>
<feature type="transmembrane region" description="Helical" evidence="1">
    <location>
        <begin position="196"/>
        <end position="214"/>
    </location>
</feature>
<dbReference type="InterPro" id="IPR052734">
    <property type="entry name" value="Nod_factor_acetyltransferase"/>
</dbReference>
<feature type="domain" description="Acyltransferase 3" evidence="2">
    <location>
        <begin position="17"/>
        <end position="359"/>
    </location>
</feature>
<dbReference type="PANTHER" id="PTHR37312:SF1">
    <property type="entry name" value="MEMBRANE-BOUND ACYLTRANSFERASE YKRP-RELATED"/>
    <property type="match status" value="1"/>
</dbReference>
<feature type="transmembrane region" description="Helical" evidence="1">
    <location>
        <begin position="344"/>
        <end position="362"/>
    </location>
</feature>
<reference evidence="4 5" key="1">
    <citation type="submission" date="2019-10" db="EMBL/GenBank/DDBJ databases">
        <title>Streptomyces sp. nov., a novel actinobacterium isolated from alkaline environment.</title>
        <authorList>
            <person name="Golinska P."/>
        </authorList>
    </citation>
    <scope>NUCLEOTIDE SEQUENCE [LARGE SCALE GENOMIC DNA]</scope>
    <source>
        <strain evidence="4 5">OF1</strain>
    </source>
</reference>
<evidence type="ECO:0000313" key="3">
    <source>
        <dbReference type="EMBL" id="MBB1259038.1"/>
    </source>
</evidence>
<reference evidence="3" key="3">
    <citation type="journal article" name="Syst. Appl. Microbiol.">
        <title>Streptomyces alkaliterrae sp. nov., isolated from an alkaline soil, and emended descriptions of Streptomyces alkaliphilus, Streptomyces calidiresistens and Streptomyces durbertensis.</title>
        <authorList>
            <person name="Swiecimska M."/>
            <person name="Golinska P."/>
            <person name="Nouioui I."/>
            <person name="Wypij M."/>
            <person name="Rai M."/>
            <person name="Sangal V."/>
            <person name="Goodfellow M."/>
        </authorList>
    </citation>
    <scope>NUCLEOTIDE SEQUENCE</scope>
    <source>
        <strain evidence="3">OF8</strain>
    </source>
</reference>
<dbReference type="AlphaFoldDB" id="A0A5P0YQ81"/>
<keyword evidence="1" id="KW-1133">Transmembrane helix</keyword>
<feature type="transmembrane region" description="Helical" evidence="1">
    <location>
        <begin position="21"/>
        <end position="43"/>
    </location>
</feature>
<keyword evidence="5" id="KW-1185">Reference proteome</keyword>
<feature type="transmembrane region" description="Helical" evidence="1">
    <location>
        <begin position="297"/>
        <end position="324"/>
    </location>
</feature>
<proteinExistence type="predicted"/>
<feature type="transmembrane region" description="Helical" evidence="1">
    <location>
        <begin position="63"/>
        <end position="85"/>
    </location>
</feature>
<dbReference type="EMBL" id="VJYK02000092">
    <property type="protein sequence ID" value="MQS02461.1"/>
    <property type="molecule type" value="Genomic_DNA"/>
</dbReference>
<evidence type="ECO:0000259" key="2">
    <source>
        <dbReference type="Pfam" id="PF01757"/>
    </source>
</evidence>
<feature type="transmembrane region" description="Helical" evidence="1">
    <location>
        <begin position="169"/>
        <end position="190"/>
    </location>
</feature>
<dbReference type="Pfam" id="PF01757">
    <property type="entry name" value="Acyl_transf_3"/>
    <property type="match status" value="1"/>
</dbReference>
<dbReference type="Proteomes" id="UP000320857">
    <property type="component" value="Unassembled WGS sequence"/>
</dbReference>
<name>A0A5P0YQ81_9ACTN</name>
<keyword evidence="1" id="KW-0472">Membrane</keyword>
<feature type="transmembrane region" description="Helical" evidence="1">
    <location>
        <begin position="106"/>
        <end position="127"/>
    </location>
</feature>
<evidence type="ECO:0000313" key="6">
    <source>
        <dbReference type="Proteomes" id="UP000517765"/>
    </source>
</evidence>
<dbReference type="PANTHER" id="PTHR37312">
    <property type="entry name" value="MEMBRANE-BOUND ACYLTRANSFERASE YKRP-RELATED"/>
    <property type="match status" value="1"/>
</dbReference>
<protein>
    <submittedName>
        <fullName evidence="3 4">Acyltransferase</fullName>
    </submittedName>
</protein>
<dbReference type="Proteomes" id="UP000517765">
    <property type="component" value="Unassembled WGS sequence"/>
</dbReference>
<feature type="transmembrane region" description="Helical" evidence="1">
    <location>
        <begin position="139"/>
        <end position="162"/>
    </location>
</feature>
<dbReference type="EMBL" id="JABJXA010000040">
    <property type="protein sequence ID" value="MBB1259038.1"/>
    <property type="molecule type" value="Genomic_DNA"/>
</dbReference>
<keyword evidence="1" id="KW-0812">Transmembrane</keyword>
<dbReference type="OrthoDB" id="8206682at2"/>
<organism evidence="4 5">
    <name type="scientific">Streptomyces alkaliterrae</name>
    <dbReference type="NCBI Taxonomy" id="2213162"/>
    <lineage>
        <taxon>Bacteria</taxon>
        <taxon>Bacillati</taxon>
        <taxon>Actinomycetota</taxon>
        <taxon>Actinomycetes</taxon>
        <taxon>Kitasatosporales</taxon>
        <taxon>Streptomycetaceae</taxon>
        <taxon>Streptomyces</taxon>
    </lineage>
</organism>
<comment type="caution">
    <text evidence="4">The sequence shown here is derived from an EMBL/GenBank/DDBJ whole genome shotgun (WGS) entry which is preliminary data.</text>
</comment>
<feature type="transmembrane region" description="Helical" evidence="1">
    <location>
        <begin position="265"/>
        <end position="285"/>
    </location>
</feature>
<evidence type="ECO:0000313" key="5">
    <source>
        <dbReference type="Proteomes" id="UP000320857"/>
    </source>
</evidence>
<feature type="transmembrane region" description="Helical" evidence="1">
    <location>
        <begin position="394"/>
        <end position="415"/>
    </location>
</feature>
<feature type="transmembrane region" description="Helical" evidence="1">
    <location>
        <begin position="226"/>
        <end position="245"/>
    </location>
</feature>
<evidence type="ECO:0000313" key="4">
    <source>
        <dbReference type="EMBL" id="MQS02461.1"/>
    </source>
</evidence>
<dbReference type="GO" id="GO:0016747">
    <property type="term" value="F:acyltransferase activity, transferring groups other than amino-acyl groups"/>
    <property type="evidence" value="ECO:0007669"/>
    <property type="project" value="InterPro"/>
</dbReference>
<feature type="transmembrane region" description="Helical" evidence="1">
    <location>
        <begin position="421"/>
        <end position="441"/>
    </location>
</feature>
<accession>A0A5P0YQ81</accession>
<dbReference type="InterPro" id="IPR002656">
    <property type="entry name" value="Acyl_transf_3_dom"/>
</dbReference>
<gene>
    <name evidence="4" type="ORF">FNX44_011335</name>
    <name evidence="3" type="ORF">H3147_09340</name>
</gene>
<keyword evidence="4" id="KW-0012">Acyltransferase</keyword>
<keyword evidence="4" id="KW-0808">Transferase</keyword>
<reference evidence="6" key="2">
    <citation type="submission" date="2020-05" db="EMBL/GenBank/DDBJ databases">
        <title>Classification of alakaliphilic streptomycetes isolated from an alkaline soil next to Lonar Crater, India and a proposal for the recognition of Streptomyces alkaliterrae sp. nov.</title>
        <authorList>
            <person name="Golinska P."/>
        </authorList>
    </citation>
    <scope>NUCLEOTIDE SEQUENCE [LARGE SCALE GENOMIC DNA]</scope>
    <source>
        <strain evidence="6">OF8</strain>
    </source>
</reference>
<sequence length="447" mass="47695">MRQVRRAVELTPPERDRYVDLLRALAITMVVLGHWLVVAVTYSDDDGLDGFSALATVPWSRPLTWLFQVMPLFFLVGGYVNGASFDGRRRDGGDAAGWLLRRAGRLLGPTTVFVVTVAGCALVARLLGADPELVGTAGWLVAIPLWFLTAYLVVVVLTPLLYPLHRRAGWLVVAVLVGGVAVADTARFAFDVEQVAYANYLLVWLAVHQVGFLWRDGRLPGRTGAAVLTVAALLVLLWCTVVGPYPVSMVTVPGEEVQNTAPPTLALLSLAATQTGLALLLRPPVERWLRGRRPWTLVVAVNLVALTVFLWHMAAVVVAAGVLYPPGLLPQPAVGSAEWLLWRVPWLGCLLVVLLVLVLVFSPAERGLPLPRGAEDTAEGRGAGGVRLRGVRPAVTCVGLGLAVAGLLGITVSGPEDHGPFGLPGAALLAYLVGIGALWLLPRGRAD</sequence>